<evidence type="ECO:0000313" key="1">
    <source>
        <dbReference type="EMBL" id="MFD2163118.1"/>
    </source>
</evidence>
<dbReference type="EMBL" id="JBHUHZ010000002">
    <property type="protein sequence ID" value="MFD2163118.1"/>
    <property type="molecule type" value="Genomic_DNA"/>
</dbReference>
<keyword evidence="2" id="KW-1185">Reference proteome</keyword>
<proteinExistence type="predicted"/>
<name>A0ABW4ZM09_9SPHI</name>
<reference evidence="2" key="1">
    <citation type="journal article" date="2019" name="Int. J. Syst. Evol. Microbiol.">
        <title>The Global Catalogue of Microorganisms (GCM) 10K type strain sequencing project: providing services to taxonomists for standard genome sequencing and annotation.</title>
        <authorList>
            <consortium name="The Broad Institute Genomics Platform"/>
            <consortium name="The Broad Institute Genome Sequencing Center for Infectious Disease"/>
            <person name="Wu L."/>
            <person name="Ma J."/>
        </authorList>
    </citation>
    <scope>NUCLEOTIDE SEQUENCE [LARGE SCALE GENOMIC DNA]</scope>
    <source>
        <strain evidence="2">KCTC 42217</strain>
    </source>
</reference>
<gene>
    <name evidence="1" type="ORF">ACFSJU_12000</name>
</gene>
<dbReference type="Proteomes" id="UP001597387">
    <property type="component" value="Unassembled WGS sequence"/>
</dbReference>
<comment type="caution">
    <text evidence="1">The sequence shown here is derived from an EMBL/GenBank/DDBJ whole genome shotgun (WGS) entry which is preliminary data.</text>
</comment>
<protein>
    <submittedName>
        <fullName evidence="1">Uncharacterized protein</fullName>
    </submittedName>
</protein>
<organism evidence="1 2">
    <name type="scientific">Paradesertivirga mongoliensis</name>
    <dbReference type="NCBI Taxonomy" id="2100740"/>
    <lineage>
        <taxon>Bacteria</taxon>
        <taxon>Pseudomonadati</taxon>
        <taxon>Bacteroidota</taxon>
        <taxon>Sphingobacteriia</taxon>
        <taxon>Sphingobacteriales</taxon>
        <taxon>Sphingobacteriaceae</taxon>
        <taxon>Paradesertivirga</taxon>
    </lineage>
</organism>
<sequence>MNSEVPLGSSQRTVLPSAQGLRLLATGAEGLASGKQPMPFLPHWPADGRTLAGTAEFTGFVG</sequence>
<dbReference type="RefSeq" id="WP_255901384.1">
    <property type="nucleotide sequence ID" value="NZ_JAFMZO010000002.1"/>
</dbReference>
<accession>A0ABW4ZM09</accession>
<evidence type="ECO:0000313" key="2">
    <source>
        <dbReference type="Proteomes" id="UP001597387"/>
    </source>
</evidence>